<gene>
    <name evidence="2" type="ORF">FOZ60_000728</name>
</gene>
<proteinExistence type="predicted"/>
<sequence>MINLELCWQYGGVWIGSAGSVTVCVVDLYFLLGRGESPTELTTFDVSGSLLSLPLVALEASGIDASLGTVVIGSSAFRPSGNGGDTTENHYEIQARCLMAIIA</sequence>
<dbReference type="EMBL" id="JABANP010001082">
    <property type="protein sequence ID" value="KAF4676209.1"/>
    <property type="molecule type" value="Genomic_DNA"/>
</dbReference>
<feature type="non-terminal residue" evidence="2">
    <location>
        <position position="103"/>
    </location>
</feature>
<evidence type="ECO:0000313" key="2">
    <source>
        <dbReference type="EMBL" id="KAF4676209.1"/>
    </source>
</evidence>
<keyword evidence="1" id="KW-0472">Membrane</keyword>
<accession>A0A7J6MX59</accession>
<dbReference type="Proteomes" id="UP000541610">
    <property type="component" value="Unassembled WGS sequence"/>
</dbReference>
<reference evidence="2 3" key="1">
    <citation type="submission" date="2020-04" db="EMBL/GenBank/DDBJ databases">
        <title>Perkinsus olseni comparative genomics.</title>
        <authorList>
            <person name="Bogema D.R."/>
        </authorList>
    </citation>
    <scope>NUCLEOTIDE SEQUENCE [LARGE SCALE GENOMIC DNA]</scope>
    <source>
        <strain evidence="2">00978-12</strain>
    </source>
</reference>
<evidence type="ECO:0000313" key="3">
    <source>
        <dbReference type="Proteomes" id="UP000541610"/>
    </source>
</evidence>
<organism evidence="2 3">
    <name type="scientific">Perkinsus olseni</name>
    <name type="common">Perkinsus atlanticus</name>
    <dbReference type="NCBI Taxonomy" id="32597"/>
    <lineage>
        <taxon>Eukaryota</taxon>
        <taxon>Sar</taxon>
        <taxon>Alveolata</taxon>
        <taxon>Perkinsozoa</taxon>
        <taxon>Perkinsea</taxon>
        <taxon>Perkinsida</taxon>
        <taxon>Perkinsidae</taxon>
        <taxon>Perkinsus</taxon>
    </lineage>
</organism>
<keyword evidence="1" id="KW-0812">Transmembrane</keyword>
<feature type="transmembrane region" description="Helical" evidence="1">
    <location>
        <begin position="12"/>
        <end position="32"/>
    </location>
</feature>
<evidence type="ECO:0000256" key="1">
    <source>
        <dbReference type="SAM" id="Phobius"/>
    </source>
</evidence>
<dbReference type="AlphaFoldDB" id="A0A7J6MX59"/>
<name>A0A7J6MX59_PEROL</name>
<keyword evidence="1" id="KW-1133">Transmembrane helix</keyword>
<comment type="caution">
    <text evidence="2">The sequence shown here is derived from an EMBL/GenBank/DDBJ whole genome shotgun (WGS) entry which is preliminary data.</text>
</comment>
<protein>
    <submittedName>
        <fullName evidence="2">Uncharacterized protein</fullName>
    </submittedName>
</protein>